<dbReference type="SMART" id="SM01336">
    <property type="entry name" value="zf-PARP"/>
    <property type="match status" value="1"/>
</dbReference>
<dbReference type="AlphaFoldDB" id="A0A8S2DP42"/>
<dbReference type="SUPFAM" id="SSF57716">
    <property type="entry name" value="Glucocorticoid receptor-like (DNA-binding domain)"/>
    <property type="match status" value="1"/>
</dbReference>
<organism evidence="8 10">
    <name type="scientific">Didymodactylos carnosus</name>
    <dbReference type="NCBI Taxonomy" id="1234261"/>
    <lineage>
        <taxon>Eukaryota</taxon>
        <taxon>Metazoa</taxon>
        <taxon>Spiralia</taxon>
        <taxon>Gnathifera</taxon>
        <taxon>Rotifera</taxon>
        <taxon>Eurotatoria</taxon>
        <taxon>Bdelloidea</taxon>
        <taxon>Philodinida</taxon>
        <taxon>Philodinidae</taxon>
        <taxon>Didymodactylos</taxon>
    </lineage>
</organism>
<dbReference type="InterPro" id="IPR001510">
    <property type="entry name" value="Znf_PARP"/>
</dbReference>
<gene>
    <name evidence="8" type="ORF">OVA965_LOCUS14201</name>
    <name evidence="9" type="ORF">TMI583_LOCUS14204</name>
</gene>
<dbReference type="InterPro" id="IPR008893">
    <property type="entry name" value="WGR_domain"/>
</dbReference>
<comment type="caution">
    <text evidence="8">The sequence shown here is derived from an EMBL/GenBank/DDBJ whole genome shotgun (WGS) entry which is preliminary data.</text>
</comment>
<keyword evidence="2" id="KW-0479">Metal-binding</keyword>
<evidence type="ECO:0000256" key="4">
    <source>
        <dbReference type="ARBA" id="ARBA00022833"/>
    </source>
</evidence>
<dbReference type="EMBL" id="CAJOBA010006112">
    <property type="protein sequence ID" value="CAF3763501.1"/>
    <property type="molecule type" value="Genomic_DNA"/>
</dbReference>
<evidence type="ECO:0000313" key="8">
    <source>
        <dbReference type="EMBL" id="CAF0993649.1"/>
    </source>
</evidence>
<dbReference type="GO" id="GO:0005634">
    <property type="term" value="C:nucleus"/>
    <property type="evidence" value="ECO:0007669"/>
    <property type="project" value="UniProtKB-SubCell"/>
</dbReference>
<dbReference type="Pfam" id="PF05406">
    <property type="entry name" value="WGR"/>
    <property type="match status" value="1"/>
</dbReference>
<dbReference type="Pfam" id="PF00645">
    <property type="entry name" value="zf-PARP"/>
    <property type="match status" value="1"/>
</dbReference>
<name>A0A8S2DP42_9BILA</name>
<protein>
    <recommendedName>
        <fullName evidence="7">PARP-type domain-containing protein</fullName>
    </recommendedName>
</protein>
<dbReference type="InterPro" id="IPR036957">
    <property type="entry name" value="Znf_PARP_sf"/>
</dbReference>
<evidence type="ECO:0000256" key="2">
    <source>
        <dbReference type="ARBA" id="ARBA00022723"/>
    </source>
</evidence>
<sequence length="335" mass="38318">MNRDDVINVLTNGLTMEQFFTQFNLENDNDVRTFLKTRLELLLRSHKTSNNLNQDDSITPTRIFIDRLLQSEQIFLNMALSKLLSSSTTNENTIPPLVQMSDDEVQSFSADYAKSDLAKCHGKNCANEISKGTLRLARLIPNPFIPTSSTHGDQLMPQYYHVQCFMNYLRSGSEKKKRVANVSNDIQGFEELKKKDQDYLKRLFASEQQVNKKLESSTAQTTYLEAHTDDDDKFWQITIDNKTTKTKYGILGEDDSEAIILIKDFSTNQEAQKYVDKKVQEKVKRGYTIEKQTGTVGTKRKRGASNVRKTPDKRQKLANTKTTATNTKKRSSNKT</sequence>
<keyword evidence="3" id="KW-0863">Zinc-finger</keyword>
<evidence type="ECO:0000256" key="3">
    <source>
        <dbReference type="ARBA" id="ARBA00022771"/>
    </source>
</evidence>
<dbReference type="PROSITE" id="PS50064">
    <property type="entry name" value="ZF_PARP_2"/>
    <property type="match status" value="1"/>
</dbReference>
<dbReference type="Gene3D" id="2.20.140.10">
    <property type="entry name" value="WGR domain"/>
    <property type="match status" value="1"/>
</dbReference>
<evidence type="ECO:0000256" key="1">
    <source>
        <dbReference type="ARBA" id="ARBA00004123"/>
    </source>
</evidence>
<evidence type="ECO:0000259" key="7">
    <source>
        <dbReference type="PROSITE" id="PS50064"/>
    </source>
</evidence>
<evidence type="ECO:0000256" key="5">
    <source>
        <dbReference type="ARBA" id="ARBA00023242"/>
    </source>
</evidence>
<dbReference type="Gene3D" id="3.30.1740.10">
    <property type="entry name" value="Zinc finger, PARP-type"/>
    <property type="match status" value="1"/>
</dbReference>
<proteinExistence type="predicted"/>
<dbReference type="EMBL" id="CAJNOK010006105">
    <property type="protein sequence ID" value="CAF0993649.1"/>
    <property type="molecule type" value="Genomic_DNA"/>
</dbReference>
<accession>A0A8S2DP42</accession>
<evidence type="ECO:0000313" key="9">
    <source>
        <dbReference type="EMBL" id="CAF3763501.1"/>
    </source>
</evidence>
<keyword evidence="5" id="KW-0539">Nucleus</keyword>
<feature type="domain" description="PARP-type" evidence="7">
    <location>
        <begin position="108"/>
        <end position="208"/>
    </location>
</feature>
<evidence type="ECO:0000256" key="6">
    <source>
        <dbReference type="SAM" id="MobiDB-lite"/>
    </source>
</evidence>
<dbReference type="GO" id="GO:0008270">
    <property type="term" value="F:zinc ion binding"/>
    <property type="evidence" value="ECO:0007669"/>
    <property type="project" value="UniProtKB-KW"/>
</dbReference>
<feature type="region of interest" description="Disordered" evidence="6">
    <location>
        <begin position="293"/>
        <end position="335"/>
    </location>
</feature>
<dbReference type="GO" id="GO:0003677">
    <property type="term" value="F:DNA binding"/>
    <property type="evidence" value="ECO:0007669"/>
    <property type="project" value="InterPro"/>
</dbReference>
<comment type="subcellular location">
    <subcellularLocation>
        <location evidence="1">Nucleus</location>
    </subcellularLocation>
</comment>
<dbReference type="Proteomes" id="UP000677228">
    <property type="component" value="Unassembled WGS sequence"/>
</dbReference>
<reference evidence="8" key="1">
    <citation type="submission" date="2021-02" db="EMBL/GenBank/DDBJ databases">
        <authorList>
            <person name="Nowell W R."/>
        </authorList>
    </citation>
    <scope>NUCLEOTIDE SEQUENCE</scope>
</reference>
<dbReference type="Proteomes" id="UP000682733">
    <property type="component" value="Unassembled WGS sequence"/>
</dbReference>
<keyword evidence="4" id="KW-0862">Zinc</keyword>
<evidence type="ECO:0000313" key="10">
    <source>
        <dbReference type="Proteomes" id="UP000677228"/>
    </source>
</evidence>